<evidence type="ECO:0000313" key="2">
    <source>
        <dbReference type="EMBL" id="KAG2330461.1"/>
    </source>
</evidence>
<dbReference type="EMBL" id="JAAMPC010000001">
    <property type="protein sequence ID" value="KAG2330461.1"/>
    <property type="molecule type" value="Genomic_DNA"/>
</dbReference>
<dbReference type="AlphaFoldDB" id="A0A8X7WJ36"/>
<dbReference type="Proteomes" id="UP000886595">
    <property type="component" value="Unassembled WGS sequence"/>
</dbReference>
<feature type="compositionally biased region" description="Basic and acidic residues" evidence="1">
    <location>
        <begin position="1"/>
        <end position="16"/>
    </location>
</feature>
<keyword evidence="3" id="KW-1185">Reference proteome</keyword>
<evidence type="ECO:0000256" key="1">
    <source>
        <dbReference type="SAM" id="MobiDB-lite"/>
    </source>
</evidence>
<name>A0A8X7WJ36_BRACI</name>
<protein>
    <submittedName>
        <fullName evidence="2">Uncharacterized protein</fullName>
    </submittedName>
</protein>
<feature type="region of interest" description="Disordered" evidence="1">
    <location>
        <begin position="1"/>
        <end position="50"/>
    </location>
</feature>
<proteinExistence type="predicted"/>
<accession>A0A8X7WJ36</accession>
<sequence length="154" mass="17775">MAFGCRHVEESGSEFHRPRKRFKEGEGDDEEEVRTSCVVRSDDSEEEGLEKQETLQGMLKWLTSVAICPHDPSIGLVPHCSKWKECWIQVTRAKKALLVQRDNAELRYQNSPFLGNQTMHPSMYEDDCRSTGRSRYTIRRPHLSKPIAIKVQSL</sequence>
<evidence type="ECO:0000313" key="3">
    <source>
        <dbReference type="Proteomes" id="UP000886595"/>
    </source>
</evidence>
<dbReference type="OrthoDB" id="1938591at2759"/>
<organism evidence="2 3">
    <name type="scientific">Brassica carinata</name>
    <name type="common">Ethiopian mustard</name>
    <name type="synonym">Abyssinian cabbage</name>
    <dbReference type="NCBI Taxonomy" id="52824"/>
    <lineage>
        <taxon>Eukaryota</taxon>
        <taxon>Viridiplantae</taxon>
        <taxon>Streptophyta</taxon>
        <taxon>Embryophyta</taxon>
        <taxon>Tracheophyta</taxon>
        <taxon>Spermatophyta</taxon>
        <taxon>Magnoliopsida</taxon>
        <taxon>eudicotyledons</taxon>
        <taxon>Gunneridae</taxon>
        <taxon>Pentapetalae</taxon>
        <taxon>rosids</taxon>
        <taxon>malvids</taxon>
        <taxon>Brassicales</taxon>
        <taxon>Brassicaceae</taxon>
        <taxon>Brassiceae</taxon>
        <taxon>Brassica</taxon>
    </lineage>
</organism>
<comment type="caution">
    <text evidence="2">The sequence shown here is derived from an EMBL/GenBank/DDBJ whole genome shotgun (WGS) entry which is preliminary data.</text>
</comment>
<reference evidence="2 3" key="1">
    <citation type="submission" date="2020-02" db="EMBL/GenBank/DDBJ databases">
        <authorList>
            <person name="Ma Q."/>
            <person name="Huang Y."/>
            <person name="Song X."/>
            <person name="Pei D."/>
        </authorList>
    </citation>
    <scope>NUCLEOTIDE SEQUENCE [LARGE SCALE GENOMIC DNA]</scope>
    <source>
        <strain evidence="2">Sxm20200214</strain>
        <tissue evidence="2">Leaf</tissue>
    </source>
</reference>
<gene>
    <name evidence="2" type="ORF">Bca52824_001641</name>
</gene>